<evidence type="ECO:0000256" key="1">
    <source>
        <dbReference type="ARBA" id="ARBA00004141"/>
    </source>
</evidence>
<keyword evidence="5" id="KW-0862">Zinc</keyword>
<keyword evidence="5" id="KW-0479">Metal-binding</keyword>
<evidence type="ECO:0000256" key="6">
    <source>
        <dbReference type="SAM" id="MobiDB-lite"/>
    </source>
</evidence>
<keyword evidence="4 7" id="KW-0472">Membrane</keyword>
<dbReference type="EMBL" id="CP119918">
    <property type="protein sequence ID" value="WFD16018.1"/>
    <property type="molecule type" value="Genomic_DNA"/>
</dbReference>
<evidence type="ECO:0000313" key="8">
    <source>
        <dbReference type="EMBL" id="WFD16018.1"/>
    </source>
</evidence>
<keyword evidence="3 7" id="KW-1133">Transmembrane helix</keyword>
<feature type="binding site" evidence="5">
    <location>
        <position position="525"/>
    </location>
    <ligand>
        <name>Zn(2+)</name>
        <dbReference type="ChEBI" id="CHEBI:29105"/>
    </ligand>
</feature>
<feature type="compositionally biased region" description="Polar residues" evidence="6">
    <location>
        <begin position="1"/>
        <end position="17"/>
    </location>
</feature>
<evidence type="ECO:0000256" key="5">
    <source>
        <dbReference type="PIRSR" id="PIRSR604254-1"/>
    </source>
</evidence>
<dbReference type="AlphaFoldDB" id="A0AAJ5Z100"/>
<dbReference type="PANTHER" id="PTHR20855:SF97">
    <property type="entry name" value="ADIPOR-LIKE RECEPTOR IZH3-RELATED"/>
    <property type="match status" value="1"/>
</dbReference>
<feature type="transmembrane region" description="Helical" evidence="7">
    <location>
        <begin position="357"/>
        <end position="378"/>
    </location>
</feature>
<evidence type="ECO:0000256" key="2">
    <source>
        <dbReference type="ARBA" id="ARBA00022692"/>
    </source>
</evidence>
<comment type="subcellular location">
    <subcellularLocation>
        <location evidence="1">Membrane</location>
        <topology evidence="1">Multi-pass membrane protein</topology>
    </subcellularLocation>
</comment>
<dbReference type="InterPro" id="IPR004254">
    <property type="entry name" value="AdipoR/HlyIII-related"/>
</dbReference>
<dbReference type="GO" id="GO:0046872">
    <property type="term" value="F:metal ion binding"/>
    <property type="evidence" value="ECO:0007669"/>
    <property type="project" value="UniProtKB-KW"/>
</dbReference>
<evidence type="ECO:0000256" key="3">
    <source>
        <dbReference type="ARBA" id="ARBA00022989"/>
    </source>
</evidence>
<gene>
    <name evidence="8" type="primary">IZH3</name>
    <name evidence="8" type="ORF">MARU1_002052</name>
</gene>
<dbReference type="Proteomes" id="UP001217582">
    <property type="component" value="Chromosome 3"/>
</dbReference>
<feature type="binding site" evidence="5">
    <location>
        <position position="521"/>
    </location>
    <ligand>
        <name>Zn(2+)</name>
        <dbReference type="ChEBI" id="CHEBI:29105"/>
    </ligand>
</feature>
<feature type="transmembrane region" description="Helical" evidence="7">
    <location>
        <begin position="418"/>
        <end position="440"/>
    </location>
</feature>
<feature type="transmembrane region" description="Helical" evidence="7">
    <location>
        <begin position="452"/>
        <end position="471"/>
    </location>
</feature>
<dbReference type="PANTHER" id="PTHR20855">
    <property type="entry name" value="ADIPOR/PROGESTIN RECEPTOR-RELATED"/>
    <property type="match status" value="1"/>
</dbReference>
<feature type="binding site" evidence="5">
    <location>
        <position position="376"/>
    </location>
    <ligand>
        <name>Zn(2+)</name>
        <dbReference type="ChEBI" id="CHEBI:29105"/>
    </ligand>
</feature>
<name>A0AAJ5Z100_9BASI</name>
<evidence type="ECO:0000313" key="9">
    <source>
        <dbReference type="Proteomes" id="UP001217582"/>
    </source>
</evidence>
<keyword evidence="9" id="KW-1185">Reference proteome</keyword>
<dbReference type="Pfam" id="PF03006">
    <property type="entry name" value="HlyIII"/>
    <property type="match status" value="1"/>
</dbReference>
<keyword evidence="2 7" id="KW-0812">Transmembrane</keyword>
<feature type="region of interest" description="Disordered" evidence="6">
    <location>
        <begin position="1"/>
        <end position="49"/>
    </location>
</feature>
<reference evidence="8 9" key="1">
    <citation type="submission" date="2023-03" db="EMBL/GenBank/DDBJ databases">
        <title>Mating type loci evolution in Malassezia.</title>
        <authorList>
            <person name="Coelho M.A."/>
        </authorList>
    </citation>
    <scope>NUCLEOTIDE SEQUENCE [LARGE SCALE GENOMIC DNA]</scope>
    <source>
        <strain evidence="8 9">CBS 13387</strain>
    </source>
</reference>
<organism evidence="8 9">
    <name type="scientific">Malassezia arunalokei</name>
    <dbReference type="NCBI Taxonomy" id="1514897"/>
    <lineage>
        <taxon>Eukaryota</taxon>
        <taxon>Fungi</taxon>
        <taxon>Dikarya</taxon>
        <taxon>Basidiomycota</taxon>
        <taxon>Ustilaginomycotina</taxon>
        <taxon>Malasseziomycetes</taxon>
        <taxon>Malasseziales</taxon>
        <taxon>Malasseziaceae</taxon>
        <taxon>Malassezia</taxon>
    </lineage>
</organism>
<evidence type="ECO:0000256" key="7">
    <source>
        <dbReference type="SAM" id="Phobius"/>
    </source>
</evidence>
<protein>
    <submittedName>
        <fullName evidence="8">Inc metabolism membrane protein</fullName>
    </submittedName>
</protein>
<dbReference type="GO" id="GO:0006882">
    <property type="term" value="P:intracellular zinc ion homeostasis"/>
    <property type="evidence" value="ECO:0007669"/>
    <property type="project" value="TreeGrafter"/>
</dbReference>
<accession>A0AAJ5Z100</accession>
<feature type="transmembrane region" description="Helical" evidence="7">
    <location>
        <begin position="483"/>
        <end position="503"/>
    </location>
</feature>
<proteinExistence type="predicted"/>
<feature type="transmembrane region" description="Helical" evidence="7">
    <location>
        <begin position="523"/>
        <end position="542"/>
    </location>
</feature>
<sequence length="590" mass="66681">MPFPSEEQNAAHASTSALEDRSTLIHRRTSHTSLPDVNSDETSDPGTPHSLVDSLDLATSLPYGFAYARARMFDYIQDMEHLVYANKAHRMSILVPLEYMEARFSAAYDAMLRMAQEASFSRYEGEEASHHKLSSSNEIKHRIQVLVQEWERRAKTLQPTLFARTPTSESEKTQSSLRMPATAAYLSEEVQKSISAIRYHFQNVTIPLLRDTSSAWAHDAQTFLPDRATLHHLPQHVKETLAVLGSRGMEAGVQIVHAVHDVEDAIYDAACRLANNGRELISYHALPELWRNNDFIVTGYRFIPKEQWHRLILSAFHIHNETGNIHTHLGGLFLVGVLFWLTSSLDPSTTTTMDRWIVTIYLFAAAKCLICSVSWHIMAGCADIQWFTCFACIDYTGISWLVAASLETIVYNGFYCQPGLIALYTVGVIAIGVTMSVLPWSSWFNDMRYRTIRITLFLGMACMGIVPFVHGTILHGYDNMAQFYAPLIPSLGSYIVGVILYSFRWPERWAPGKFDIVGHSHQLWHVAIVLAIYLHFQAVLSFHENRHAYSCAAGFTPSPTLAHITDVFHTSQQRLVLYAKKFAPGAYYIQ</sequence>
<feature type="transmembrane region" description="Helical" evidence="7">
    <location>
        <begin position="384"/>
        <end position="406"/>
    </location>
</feature>
<feature type="transmembrane region" description="Helical" evidence="7">
    <location>
        <begin position="325"/>
        <end position="345"/>
    </location>
</feature>
<dbReference type="GO" id="GO:0016020">
    <property type="term" value="C:membrane"/>
    <property type="evidence" value="ECO:0007669"/>
    <property type="project" value="UniProtKB-SubCell"/>
</dbReference>
<dbReference type="GO" id="GO:0038023">
    <property type="term" value="F:signaling receptor activity"/>
    <property type="evidence" value="ECO:0007669"/>
    <property type="project" value="TreeGrafter"/>
</dbReference>
<evidence type="ECO:0000256" key="4">
    <source>
        <dbReference type="ARBA" id="ARBA00023136"/>
    </source>
</evidence>